<feature type="domain" description="C2H2-type" evidence="13">
    <location>
        <begin position="544"/>
        <end position="571"/>
    </location>
</feature>
<dbReference type="PANTHER" id="PTHR24393:SF15">
    <property type="entry name" value="IP01243P-RELATED"/>
    <property type="match status" value="1"/>
</dbReference>
<feature type="domain" description="C2H2-type" evidence="13">
    <location>
        <begin position="458"/>
        <end position="486"/>
    </location>
</feature>
<evidence type="ECO:0000256" key="1">
    <source>
        <dbReference type="ARBA" id="ARBA00004123"/>
    </source>
</evidence>
<accession>A0AA88Y552</accession>
<feature type="compositionally biased region" description="Basic residues" evidence="12">
    <location>
        <begin position="239"/>
        <end position="253"/>
    </location>
</feature>
<gene>
    <name evidence="14" type="ORF">FSP39_002698</name>
</gene>
<dbReference type="AlphaFoldDB" id="A0AA88Y552"/>
<dbReference type="Gene3D" id="3.30.160.60">
    <property type="entry name" value="Classic Zinc Finger"/>
    <property type="match status" value="11"/>
</dbReference>
<dbReference type="GO" id="GO:0001228">
    <property type="term" value="F:DNA-binding transcription activator activity, RNA polymerase II-specific"/>
    <property type="evidence" value="ECO:0007669"/>
    <property type="project" value="TreeGrafter"/>
</dbReference>
<sequence length="940" mass="105348">MEGYLQQIVQCALSKVLIDKLSYIEDICISADVNIVVDRTETFRFFVNERIQKINASLYQEQFALLIGDRLAKLSQTEKHDVGTQCENHKEQNQDAECQTDAILQNFGRESSHTSTEADESVTPLTAIPQDGIRTGINAVENAEGPIVDQKEDNGIKFAKDQIDEVCAEENQTNLTKEKDVTAKKNVDNDVDVVEDVMSISTIENGTTVSSVKVAVNRLVLIDAEVQTEETRMKPETKRRPRKARTQQKKAKKNSQTELNDTPVEIKTENDEVGGDVREQQPVSDPGSDVEELTVVPALPPTEPQTTKTKMELISCPLCPSIFKSQQGAESHLRIKHDIGNVYVCSFCQEVCPSHNALTQHQLDAHGTVDQHIEPEKPKKKRGRKPKAAKSTPGQKSTAINRTIKKGKKNLSVVIKTTNVKPSFKNKGIQKCPDCPKEYSSRRALMRHIKTVHEAKRYQCDICGKIFTSKETLYHHRRGIHSDKKPYQCEECGATFNFNHSLRLHRLKHSGVRPHECKECHKTYLTANHLKMHMQGVHKEKKSHSCHICGKAFSYTTSLKVHIMTHGDIRPYKCNVCGQGFVNSHSLKYHRESKHSSNTWFDCDICGKKYKTEFLMKTHRRRHTPDGQRYMCDICGRQFMYKSTLEIHAAVHSEEKSFTCSQCGKSFKTYATLYSHQYVHKSDSPFKCPDCGKAFKTKERCKAHQRRHSGLKPFECDLCGRCFPDKGGLTKHTKTVHCDVKKFVCGVCGKACSRADNLRVHMKIHNKGSEGPISVPSGKRSKGRSANATSSNDLESPTLKIVFNQNKDGSNSTAESSTAGGDSMLTNISSPNISPPPSMAPLPRAYQDRLDPPPFIPNAENISVPSALNLHATPLTTQESEINPLHGSTVTLHPGNSTNPMIPSSLPQMPSVSSYMYQMWPYLHPHAANQQTSDNGNPYY</sequence>
<organism evidence="14 15">
    <name type="scientific">Pinctada imbricata</name>
    <name type="common">Atlantic pearl-oyster</name>
    <name type="synonym">Pinctada martensii</name>
    <dbReference type="NCBI Taxonomy" id="66713"/>
    <lineage>
        <taxon>Eukaryota</taxon>
        <taxon>Metazoa</taxon>
        <taxon>Spiralia</taxon>
        <taxon>Lophotrochozoa</taxon>
        <taxon>Mollusca</taxon>
        <taxon>Bivalvia</taxon>
        <taxon>Autobranchia</taxon>
        <taxon>Pteriomorphia</taxon>
        <taxon>Pterioida</taxon>
        <taxon>Pterioidea</taxon>
        <taxon>Pteriidae</taxon>
        <taxon>Pinctada</taxon>
    </lineage>
</organism>
<protein>
    <recommendedName>
        <fullName evidence="13">C2H2-type domain-containing protein</fullName>
    </recommendedName>
</protein>
<dbReference type="Proteomes" id="UP001186944">
    <property type="component" value="Unassembled WGS sequence"/>
</dbReference>
<comment type="subcellular location">
    <subcellularLocation>
        <location evidence="1">Nucleus</location>
    </subcellularLocation>
</comment>
<evidence type="ECO:0000256" key="8">
    <source>
        <dbReference type="ARBA" id="ARBA00023125"/>
    </source>
</evidence>
<evidence type="ECO:0000256" key="6">
    <source>
        <dbReference type="ARBA" id="ARBA00022833"/>
    </source>
</evidence>
<feature type="compositionally biased region" description="Polar residues" evidence="12">
    <location>
        <begin position="803"/>
        <end position="826"/>
    </location>
</feature>
<comment type="caution">
    <text evidence="14">The sequence shown here is derived from an EMBL/GenBank/DDBJ whole genome shotgun (WGS) entry which is preliminary data.</text>
</comment>
<evidence type="ECO:0000256" key="2">
    <source>
        <dbReference type="ARBA" id="ARBA00006991"/>
    </source>
</evidence>
<dbReference type="Pfam" id="PF00096">
    <property type="entry name" value="zf-C2H2"/>
    <property type="match status" value="11"/>
</dbReference>
<name>A0AA88Y552_PINIB</name>
<feature type="compositionally biased region" description="Basic and acidic residues" evidence="12">
    <location>
        <begin position="264"/>
        <end position="279"/>
    </location>
</feature>
<evidence type="ECO:0000256" key="4">
    <source>
        <dbReference type="ARBA" id="ARBA00022737"/>
    </source>
</evidence>
<keyword evidence="8" id="KW-0238">DNA-binding</keyword>
<evidence type="ECO:0000259" key="13">
    <source>
        <dbReference type="PROSITE" id="PS50157"/>
    </source>
</evidence>
<dbReference type="GO" id="GO:0005634">
    <property type="term" value="C:nucleus"/>
    <property type="evidence" value="ECO:0007669"/>
    <property type="project" value="UniProtKB-SubCell"/>
</dbReference>
<feature type="domain" description="C2H2-type" evidence="13">
    <location>
        <begin position="487"/>
        <end position="514"/>
    </location>
</feature>
<evidence type="ECO:0000256" key="3">
    <source>
        <dbReference type="ARBA" id="ARBA00022723"/>
    </source>
</evidence>
<dbReference type="SMART" id="SM00355">
    <property type="entry name" value="ZnF_C2H2"/>
    <property type="match status" value="14"/>
</dbReference>
<feature type="region of interest" description="Disordered" evidence="12">
    <location>
        <begin position="767"/>
        <end position="836"/>
    </location>
</feature>
<dbReference type="FunFam" id="3.30.160.60:FF:000446">
    <property type="entry name" value="Zinc finger protein"/>
    <property type="match status" value="2"/>
</dbReference>
<evidence type="ECO:0000256" key="9">
    <source>
        <dbReference type="ARBA" id="ARBA00023163"/>
    </source>
</evidence>
<reference evidence="14" key="1">
    <citation type="submission" date="2019-08" db="EMBL/GenBank/DDBJ databases">
        <title>The improved chromosome-level genome for the pearl oyster Pinctada fucata martensii using PacBio sequencing and Hi-C.</title>
        <authorList>
            <person name="Zheng Z."/>
        </authorList>
    </citation>
    <scope>NUCLEOTIDE SEQUENCE</scope>
    <source>
        <strain evidence="14">ZZ-2019</strain>
        <tissue evidence="14">Adductor muscle</tissue>
    </source>
</reference>
<dbReference type="PROSITE" id="PS00028">
    <property type="entry name" value="ZINC_FINGER_C2H2_1"/>
    <property type="match status" value="14"/>
</dbReference>
<dbReference type="GO" id="GO:0000978">
    <property type="term" value="F:RNA polymerase II cis-regulatory region sequence-specific DNA binding"/>
    <property type="evidence" value="ECO:0007669"/>
    <property type="project" value="TreeGrafter"/>
</dbReference>
<feature type="region of interest" description="Disordered" evidence="12">
    <location>
        <begin position="366"/>
        <end position="400"/>
    </location>
</feature>
<feature type="compositionally biased region" description="Basic and acidic residues" evidence="12">
    <location>
        <begin position="366"/>
        <end position="377"/>
    </location>
</feature>
<keyword evidence="4" id="KW-0677">Repeat</keyword>
<feature type="compositionally biased region" description="Polar residues" evidence="12">
    <location>
        <begin position="784"/>
        <end position="795"/>
    </location>
</feature>
<feature type="compositionally biased region" description="Basic residues" evidence="12">
    <location>
        <begin position="378"/>
        <end position="388"/>
    </location>
</feature>
<evidence type="ECO:0000256" key="7">
    <source>
        <dbReference type="ARBA" id="ARBA00023015"/>
    </source>
</evidence>
<feature type="domain" description="C2H2-type" evidence="13">
    <location>
        <begin position="630"/>
        <end position="657"/>
    </location>
</feature>
<dbReference type="PANTHER" id="PTHR24393">
    <property type="entry name" value="ZINC FINGER PROTEIN"/>
    <property type="match status" value="1"/>
</dbReference>
<comment type="similarity">
    <text evidence="2">Belongs to the krueppel C2H2-type zinc-finger protein family.</text>
</comment>
<feature type="domain" description="C2H2-type" evidence="13">
    <location>
        <begin position="686"/>
        <end position="713"/>
    </location>
</feature>
<keyword evidence="9" id="KW-0804">Transcription</keyword>
<keyword evidence="15" id="KW-1185">Reference proteome</keyword>
<evidence type="ECO:0000256" key="5">
    <source>
        <dbReference type="ARBA" id="ARBA00022771"/>
    </source>
</evidence>
<keyword evidence="5 11" id="KW-0863">Zinc-finger</keyword>
<dbReference type="InterPro" id="IPR013087">
    <property type="entry name" value="Znf_C2H2_type"/>
</dbReference>
<dbReference type="GO" id="GO:0008270">
    <property type="term" value="F:zinc ion binding"/>
    <property type="evidence" value="ECO:0007669"/>
    <property type="project" value="UniProtKB-KW"/>
</dbReference>
<evidence type="ECO:0000256" key="11">
    <source>
        <dbReference type="PROSITE-ProRule" id="PRU00042"/>
    </source>
</evidence>
<feature type="domain" description="C2H2-type" evidence="13">
    <location>
        <begin position="658"/>
        <end position="685"/>
    </location>
</feature>
<proteinExistence type="inferred from homology"/>
<evidence type="ECO:0000313" key="15">
    <source>
        <dbReference type="Proteomes" id="UP001186944"/>
    </source>
</evidence>
<evidence type="ECO:0000256" key="10">
    <source>
        <dbReference type="ARBA" id="ARBA00023242"/>
    </source>
</evidence>
<feature type="domain" description="C2H2-type" evidence="13">
    <location>
        <begin position="572"/>
        <end position="600"/>
    </location>
</feature>
<dbReference type="EMBL" id="VSWD01000008">
    <property type="protein sequence ID" value="KAK3094511.1"/>
    <property type="molecule type" value="Genomic_DNA"/>
</dbReference>
<dbReference type="SUPFAM" id="SSF57667">
    <property type="entry name" value="beta-beta-alpha zinc fingers"/>
    <property type="match status" value="6"/>
</dbReference>
<evidence type="ECO:0000256" key="12">
    <source>
        <dbReference type="SAM" id="MobiDB-lite"/>
    </source>
</evidence>
<feature type="domain" description="C2H2-type" evidence="13">
    <location>
        <begin position="714"/>
        <end position="742"/>
    </location>
</feature>
<feature type="compositionally biased region" description="Basic and acidic residues" evidence="12">
    <location>
        <begin position="229"/>
        <end position="238"/>
    </location>
</feature>
<feature type="domain" description="C2H2-type" evidence="13">
    <location>
        <begin position="430"/>
        <end position="458"/>
    </location>
</feature>
<keyword evidence="6" id="KW-0862">Zinc</keyword>
<feature type="domain" description="C2H2-type" evidence="13">
    <location>
        <begin position="601"/>
        <end position="628"/>
    </location>
</feature>
<feature type="domain" description="C2H2-type" evidence="13">
    <location>
        <begin position="515"/>
        <end position="543"/>
    </location>
</feature>
<keyword evidence="3" id="KW-0479">Metal-binding</keyword>
<feature type="domain" description="C2H2-type" evidence="13">
    <location>
        <begin position="743"/>
        <end position="770"/>
    </location>
</feature>
<keyword evidence="7" id="KW-0805">Transcription regulation</keyword>
<evidence type="ECO:0000313" key="14">
    <source>
        <dbReference type="EMBL" id="KAK3094511.1"/>
    </source>
</evidence>
<feature type="region of interest" description="Disordered" evidence="12">
    <location>
        <begin position="229"/>
        <end position="293"/>
    </location>
</feature>
<dbReference type="FunFam" id="3.30.160.60:FF:000100">
    <property type="entry name" value="Zinc finger 45-like"/>
    <property type="match status" value="1"/>
</dbReference>
<keyword evidence="10" id="KW-0539">Nucleus</keyword>
<dbReference type="InterPro" id="IPR036236">
    <property type="entry name" value="Znf_C2H2_sf"/>
</dbReference>
<dbReference type="PROSITE" id="PS50157">
    <property type="entry name" value="ZINC_FINGER_C2H2_2"/>
    <property type="match status" value="12"/>
</dbReference>